<feature type="domain" description="TadE-like" evidence="2">
    <location>
        <begin position="19"/>
        <end position="61"/>
    </location>
</feature>
<dbReference type="EMBL" id="AGZS01000006">
    <property type="protein sequence ID" value="EJD64656.1"/>
    <property type="molecule type" value="Genomic_DNA"/>
</dbReference>
<protein>
    <recommendedName>
        <fullName evidence="2">TadE-like domain-containing protein</fullName>
    </recommendedName>
</protein>
<name>J0WZW7_9BIFI</name>
<accession>J0WZW7</accession>
<dbReference type="HOGENOM" id="CLU_116311_3_0_11"/>
<dbReference type="Proteomes" id="UP000006415">
    <property type="component" value="Unassembled WGS sequence"/>
</dbReference>
<proteinExistence type="predicted"/>
<dbReference type="STRING" id="857290.HMPREF9156_01151"/>
<evidence type="ECO:0000313" key="4">
    <source>
        <dbReference type="Proteomes" id="UP000006415"/>
    </source>
</evidence>
<dbReference type="InterPro" id="IPR012495">
    <property type="entry name" value="TadE-like_dom"/>
</dbReference>
<dbReference type="AlphaFoldDB" id="J0WZW7"/>
<keyword evidence="1" id="KW-0472">Membrane</keyword>
<keyword evidence="4" id="KW-1185">Reference proteome</keyword>
<keyword evidence="1" id="KW-1133">Transmembrane helix</keyword>
<dbReference type="InterPro" id="IPR049790">
    <property type="entry name" value="Rv3655c/TadE"/>
</dbReference>
<sequence length="136" mass="14317">MRRRCGLLRCHGACRSDRGTVTAEFAVMLPAVIVIAMLILVLTRLAAVQVGCQDAARDAARVAQTLSTAHGVRGQDTRIISAARRHAGTYASVAISEDAQAVRIDVTCPAGPGPLHIFPASLHGHAYAVKAGDSYE</sequence>
<organism evidence="3 4">
    <name type="scientific">Scardovia wiggsiae F0424</name>
    <dbReference type="NCBI Taxonomy" id="857290"/>
    <lineage>
        <taxon>Bacteria</taxon>
        <taxon>Bacillati</taxon>
        <taxon>Actinomycetota</taxon>
        <taxon>Actinomycetes</taxon>
        <taxon>Bifidobacteriales</taxon>
        <taxon>Bifidobacteriaceae</taxon>
        <taxon>Scardovia</taxon>
    </lineage>
</organism>
<dbReference type="NCBIfam" id="NF041390">
    <property type="entry name" value="TadE_Rv3655c"/>
    <property type="match status" value="1"/>
</dbReference>
<dbReference type="eggNOG" id="COG4961">
    <property type="taxonomic scope" value="Bacteria"/>
</dbReference>
<reference evidence="3 4" key="1">
    <citation type="submission" date="2012-01" db="EMBL/GenBank/DDBJ databases">
        <title>The Genome Sequence of Scardovia wiggsiae F0424.</title>
        <authorList>
            <consortium name="The Broad Institute Genome Sequencing Platform"/>
            <person name="Earl A."/>
            <person name="Ward D."/>
            <person name="Feldgarden M."/>
            <person name="Gevers D."/>
            <person name="Izard J."/>
            <person name="Ganesan A."/>
            <person name="Baranova O.V."/>
            <person name="Blanton J.M."/>
            <person name="Tanner A.C."/>
            <person name="Mathney J."/>
            <person name="Dewhirst F.E."/>
            <person name="Young S.K."/>
            <person name="Zeng Q."/>
            <person name="Gargeya S."/>
            <person name="Fitzgerald M."/>
            <person name="Haas B."/>
            <person name="Abouelleil A."/>
            <person name="Alvarado L."/>
            <person name="Arachchi H.M."/>
            <person name="Berlin A."/>
            <person name="Chapman S.B."/>
            <person name="Gearin G."/>
            <person name="Goldberg J."/>
            <person name="Griggs A."/>
            <person name="Gujja S."/>
            <person name="Hansen M."/>
            <person name="Heiman D."/>
            <person name="Howarth C."/>
            <person name="Larimer J."/>
            <person name="Lui A."/>
            <person name="MacDonald P.J.P."/>
            <person name="McCowen C."/>
            <person name="Montmayeur A."/>
            <person name="Murphy C."/>
            <person name="Neiman D."/>
            <person name="Pearson M."/>
            <person name="Priest M."/>
            <person name="Roberts A."/>
            <person name="Saif S."/>
            <person name="Shea T."/>
            <person name="Sisk P."/>
            <person name="Stolte C."/>
            <person name="Sykes S."/>
            <person name="Wortman J."/>
            <person name="Nusbaum C."/>
            <person name="Birren B."/>
        </authorList>
    </citation>
    <scope>NUCLEOTIDE SEQUENCE [LARGE SCALE GENOMIC DNA]</scope>
    <source>
        <strain evidence="3 4">F0424</strain>
    </source>
</reference>
<comment type="caution">
    <text evidence="3">The sequence shown here is derived from an EMBL/GenBank/DDBJ whole genome shotgun (WGS) entry which is preliminary data.</text>
</comment>
<dbReference type="Pfam" id="PF07811">
    <property type="entry name" value="TadE"/>
    <property type="match status" value="1"/>
</dbReference>
<evidence type="ECO:0000259" key="2">
    <source>
        <dbReference type="Pfam" id="PF07811"/>
    </source>
</evidence>
<gene>
    <name evidence="3" type="ORF">HMPREF9156_01151</name>
</gene>
<evidence type="ECO:0000256" key="1">
    <source>
        <dbReference type="SAM" id="Phobius"/>
    </source>
</evidence>
<dbReference type="OrthoDB" id="3239667at2"/>
<feature type="transmembrane region" description="Helical" evidence="1">
    <location>
        <begin position="21"/>
        <end position="42"/>
    </location>
</feature>
<evidence type="ECO:0000313" key="3">
    <source>
        <dbReference type="EMBL" id="EJD64656.1"/>
    </source>
</evidence>
<keyword evidence="1" id="KW-0812">Transmembrane</keyword>